<proteinExistence type="predicted"/>
<name>A0A841K3C6_9BACT</name>
<evidence type="ECO:0000256" key="4">
    <source>
        <dbReference type="ARBA" id="ARBA00022840"/>
    </source>
</evidence>
<feature type="repeat" description="TPR" evidence="5">
    <location>
        <begin position="679"/>
        <end position="712"/>
    </location>
</feature>
<dbReference type="Proteomes" id="UP000538666">
    <property type="component" value="Unassembled WGS sequence"/>
</dbReference>
<dbReference type="RefSeq" id="WP_050058132.1">
    <property type="nucleotide sequence ID" value="NZ_JACHEK010000009.1"/>
</dbReference>
<keyword evidence="3 8" id="KW-0418">Kinase</keyword>
<evidence type="ECO:0000313" key="9">
    <source>
        <dbReference type="Proteomes" id="UP000538666"/>
    </source>
</evidence>
<evidence type="ECO:0000256" key="2">
    <source>
        <dbReference type="ARBA" id="ARBA00022741"/>
    </source>
</evidence>
<keyword evidence="2 6" id="KW-0547">Nucleotide-binding</keyword>
<dbReference type="PANTHER" id="PTHR43289:SF6">
    <property type="entry name" value="SERINE_THREONINE-PROTEIN KINASE NEKL-3"/>
    <property type="match status" value="1"/>
</dbReference>
<dbReference type="InterPro" id="IPR011009">
    <property type="entry name" value="Kinase-like_dom_sf"/>
</dbReference>
<evidence type="ECO:0000256" key="6">
    <source>
        <dbReference type="PROSITE-ProRule" id="PRU10141"/>
    </source>
</evidence>
<dbReference type="SMART" id="SM00028">
    <property type="entry name" value="TPR"/>
    <property type="match status" value="6"/>
</dbReference>
<comment type="caution">
    <text evidence="8">The sequence shown here is derived from an EMBL/GenBank/DDBJ whole genome shotgun (WGS) entry which is preliminary data.</text>
</comment>
<dbReference type="PANTHER" id="PTHR43289">
    <property type="entry name" value="MITOGEN-ACTIVATED PROTEIN KINASE KINASE KINASE 20-RELATED"/>
    <property type="match status" value="1"/>
</dbReference>
<dbReference type="InterPro" id="IPR000719">
    <property type="entry name" value="Prot_kinase_dom"/>
</dbReference>
<dbReference type="SUPFAM" id="SSF48452">
    <property type="entry name" value="TPR-like"/>
    <property type="match status" value="2"/>
</dbReference>
<dbReference type="GO" id="GO:0005524">
    <property type="term" value="F:ATP binding"/>
    <property type="evidence" value="ECO:0007669"/>
    <property type="project" value="UniProtKB-UniRule"/>
</dbReference>
<accession>A0A841K3C6</accession>
<dbReference type="Gene3D" id="1.25.40.10">
    <property type="entry name" value="Tetratricopeptide repeat domain"/>
    <property type="match status" value="3"/>
</dbReference>
<dbReference type="InterPro" id="IPR019734">
    <property type="entry name" value="TPR_rpt"/>
</dbReference>
<dbReference type="InterPro" id="IPR008271">
    <property type="entry name" value="Ser/Thr_kinase_AS"/>
</dbReference>
<feature type="domain" description="Protein kinase" evidence="7">
    <location>
        <begin position="64"/>
        <end position="395"/>
    </location>
</feature>
<evidence type="ECO:0000256" key="1">
    <source>
        <dbReference type="ARBA" id="ARBA00022679"/>
    </source>
</evidence>
<feature type="repeat" description="TPR" evidence="5">
    <location>
        <begin position="577"/>
        <end position="610"/>
    </location>
</feature>
<keyword evidence="1" id="KW-0808">Transferase</keyword>
<dbReference type="Pfam" id="PF14559">
    <property type="entry name" value="TPR_19"/>
    <property type="match status" value="1"/>
</dbReference>
<evidence type="ECO:0000313" key="8">
    <source>
        <dbReference type="EMBL" id="MBB6146439.1"/>
    </source>
</evidence>
<sequence>MDEQARSNASDAEVRAASGGDVSFPEWPVAVDITSAAPHGPTRRAEGIFPATTLRLGEVLVGRFAVIRMIGRGGMGEVYEVEDRHLQGVRVALKTLLPRIAADADAQRSLEHEVLLARSVTHPNLCPIYDIARSESSGQSLLFLTMRLLPGDTLAARLEQPAKLSLAEAEIILRKVAAGLSAAHAAGIIHRDIKPNNIMIDGSGIDVQVWITDFGLARSFSGETSILNALMIAGTPGYLAPELFRGQSASICSDIYAFGVVAEKVFAATERPPSAAWTRVVEGCLEPEPSERFSSIDDALALLDGNAATRLGERLLLSRRGMLVLTSGAAAAVCGGIAFEVYNKSHALPPLPKKRFVALLAWPQTAEADRSMVANLLDSIGNRLSRAEAYATDLLIISSPDFNTAPNYNVSPASLVTSLGANLALAGSLIRTRLLITLTLEILDAETSNVLRKDHVSVLSNAIGGLADKAANLAAAMLELPKDVSLADPDELQRVPAAVFRAYTEARQMVDQPNDTALDAGIRKYQQILTDMPRFALGYAQLSLAYTRQYLLRHEPASLHLAESNADLALKYNPQSAKGLLSKGLSLLYSGKTDEALNYLTQALKADPENPDTRFHKAQAYEYLNRWKDAEEVYRQILKSRPNYWPAHNDLGWALFRQARYKEAAQAFEDASIVAPQVAMPLANLGTMYVELGRNQDAMESFRKSLSRHPNEIAYLGLGDIAFSSKDFKTALFNYSKAKEVNPASDLAWRNLGDTYSMLGNPKEMLDCYGNAARIMNEKVRVNPSDGIDWMTLAFYNAKLGNAANAWDDLKQADTRGAADVESQFTKAQALALLGKKEESLQLVLACMARGLDPLEIELALDLKDVRLDPRYKSAAAKTHVQGPT</sequence>
<evidence type="ECO:0000256" key="3">
    <source>
        <dbReference type="ARBA" id="ARBA00022777"/>
    </source>
</evidence>
<dbReference type="AlphaFoldDB" id="A0A841K3C6"/>
<dbReference type="PROSITE" id="PS00107">
    <property type="entry name" value="PROTEIN_KINASE_ATP"/>
    <property type="match status" value="1"/>
</dbReference>
<gene>
    <name evidence="8" type="ORF">HNQ77_004411</name>
</gene>
<evidence type="ECO:0000259" key="7">
    <source>
        <dbReference type="PROSITE" id="PS50011"/>
    </source>
</evidence>
<dbReference type="PROSITE" id="PS00108">
    <property type="entry name" value="PROTEIN_KINASE_ST"/>
    <property type="match status" value="1"/>
</dbReference>
<organism evidence="8 9">
    <name type="scientific">Silvibacterium bohemicum</name>
    <dbReference type="NCBI Taxonomy" id="1577686"/>
    <lineage>
        <taxon>Bacteria</taxon>
        <taxon>Pseudomonadati</taxon>
        <taxon>Acidobacteriota</taxon>
        <taxon>Terriglobia</taxon>
        <taxon>Terriglobales</taxon>
        <taxon>Acidobacteriaceae</taxon>
        <taxon>Silvibacterium</taxon>
    </lineage>
</organism>
<keyword evidence="5" id="KW-0802">TPR repeat</keyword>
<dbReference type="PROSITE" id="PS50293">
    <property type="entry name" value="TPR_REGION"/>
    <property type="match status" value="1"/>
</dbReference>
<dbReference type="SUPFAM" id="SSF56112">
    <property type="entry name" value="Protein kinase-like (PK-like)"/>
    <property type="match status" value="1"/>
</dbReference>
<dbReference type="Pfam" id="PF13432">
    <property type="entry name" value="TPR_16"/>
    <property type="match status" value="1"/>
</dbReference>
<dbReference type="CDD" id="cd14014">
    <property type="entry name" value="STKc_PknB_like"/>
    <property type="match status" value="1"/>
</dbReference>
<dbReference type="GO" id="GO:0004674">
    <property type="term" value="F:protein serine/threonine kinase activity"/>
    <property type="evidence" value="ECO:0007669"/>
    <property type="project" value="UniProtKB-KW"/>
</dbReference>
<dbReference type="InterPro" id="IPR017441">
    <property type="entry name" value="Protein_kinase_ATP_BS"/>
</dbReference>
<keyword evidence="9" id="KW-1185">Reference proteome</keyword>
<keyword evidence="8" id="KW-0723">Serine/threonine-protein kinase</keyword>
<dbReference type="SMART" id="SM00220">
    <property type="entry name" value="S_TKc"/>
    <property type="match status" value="1"/>
</dbReference>
<dbReference type="EMBL" id="JACHEK010000009">
    <property type="protein sequence ID" value="MBB6146439.1"/>
    <property type="molecule type" value="Genomic_DNA"/>
</dbReference>
<protein>
    <submittedName>
        <fullName evidence="8">Serine/threonine protein kinase</fullName>
    </submittedName>
</protein>
<evidence type="ECO:0000256" key="5">
    <source>
        <dbReference type="PROSITE-ProRule" id="PRU00339"/>
    </source>
</evidence>
<feature type="binding site" evidence="6">
    <location>
        <position position="94"/>
    </location>
    <ligand>
        <name>ATP</name>
        <dbReference type="ChEBI" id="CHEBI:30616"/>
    </ligand>
</feature>
<dbReference type="Pfam" id="PF00069">
    <property type="entry name" value="Pkinase"/>
    <property type="match status" value="1"/>
</dbReference>
<dbReference type="Gene3D" id="3.30.200.20">
    <property type="entry name" value="Phosphorylase Kinase, domain 1"/>
    <property type="match status" value="1"/>
</dbReference>
<dbReference type="Gene3D" id="1.10.510.10">
    <property type="entry name" value="Transferase(Phosphotransferase) domain 1"/>
    <property type="match status" value="1"/>
</dbReference>
<dbReference type="InterPro" id="IPR011990">
    <property type="entry name" value="TPR-like_helical_dom_sf"/>
</dbReference>
<reference evidence="8 9" key="1">
    <citation type="submission" date="2020-08" db="EMBL/GenBank/DDBJ databases">
        <title>Genomic Encyclopedia of Type Strains, Phase IV (KMG-IV): sequencing the most valuable type-strain genomes for metagenomic binning, comparative biology and taxonomic classification.</title>
        <authorList>
            <person name="Goeker M."/>
        </authorList>
    </citation>
    <scope>NUCLEOTIDE SEQUENCE [LARGE SCALE GENOMIC DNA]</scope>
    <source>
        <strain evidence="8 9">DSM 103733</strain>
    </source>
</reference>
<dbReference type="PROSITE" id="PS50005">
    <property type="entry name" value="TPR"/>
    <property type="match status" value="2"/>
</dbReference>
<dbReference type="OrthoDB" id="9801841at2"/>
<keyword evidence="4 6" id="KW-0067">ATP-binding</keyword>
<dbReference type="PROSITE" id="PS50011">
    <property type="entry name" value="PROTEIN_KINASE_DOM"/>
    <property type="match status" value="1"/>
</dbReference>